<dbReference type="RefSeq" id="WP_183729063.1">
    <property type="nucleotide sequence ID" value="NZ_JACHID010000002.1"/>
</dbReference>
<dbReference type="InterPro" id="IPR026022">
    <property type="entry name" value="PhoU_dom"/>
</dbReference>
<reference evidence="10 11" key="1">
    <citation type="submission" date="2020-08" db="EMBL/GenBank/DDBJ databases">
        <title>Genomic Encyclopedia of Type Strains, Phase IV (KMG-IV): sequencing the most valuable type-strain genomes for metagenomic binning, comparative biology and taxonomic classification.</title>
        <authorList>
            <person name="Goeker M."/>
        </authorList>
    </citation>
    <scope>NUCLEOTIDE SEQUENCE [LARGE SCALE GENOMIC DNA]</scope>
    <source>
        <strain evidence="10 11">DSM 22071</strain>
    </source>
</reference>
<organism evidence="10 11">
    <name type="scientific">Desulfurispira natronophila</name>
    <dbReference type="NCBI Taxonomy" id="682562"/>
    <lineage>
        <taxon>Bacteria</taxon>
        <taxon>Pseudomonadati</taxon>
        <taxon>Chrysiogenota</taxon>
        <taxon>Chrysiogenia</taxon>
        <taxon>Chrysiogenales</taxon>
        <taxon>Chrysiogenaceae</taxon>
        <taxon>Desulfurispira</taxon>
    </lineage>
</organism>
<gene>
    <name evidence="10" type="ORF">HNR37_000373</name>
</gene>
<dbReference type="AlphaFoldDB" id="A0A7W7Y2W7"/>
<keyword evidence="4 8" id="KW-0813">Transport</keyword>
<evidence type="ECO:0000256" key="5">
    <source>
        <dbReference type="ARBA" id="ARBA00022490"/>
    </source>
</evidence>
<feature type="domain" description="PhoU" evidence="9">
    <location>
        <begin position="118"/>
        <end position="203"/>
    </location>
</feature>
<evidence type="ECO:0000256" key="6">
    <source>
        <dbReference type="ARBA" id="ARBA00022592"/>
    </source>
</evidence>
<dbReference type="Proteomes" id="UP000528322">
    <property type="component" value="Unassembled WGS sequence"/>
</dbReference>
<evidence type="ECO:0000256" key="7">
    <source>
        <dbReference type="ARBA" id="ARBA00056181"/>
    </source>
</evidence>
<comment type="caution">
    <text evidence="10">The sequence shown here is derived from an EMBL/GenBank/DDBJ whole genome shotgun (WGS) entry which is preliminary data.</text>
</comment>
<evidence type="ECO:0000256" key="2">
    <source>
        <dbReference type="ARBA" id="ARBA00008107"/>
    </source>
</evidence>
<dbReference type="PIRSF" id="PIRSF003107">
    <property type="entry name" value="PhoU"/>
    <property type="match status" value="1"/>
</dbReference>
<keyword evidence="6 8" id="KW-0592">Phosphate transport</keyword>
<proteinExistence type="inferred from homology"/>
<dbReference type="SUPFAM" id="SSF109755">
    <property type="entry name" value="PhoU-like"/>
    <property type="match status" value="1"/>
</dbReference>
<comment type="similarity">
    <text evidence="2 8">Belongs to the PhoU family.</text>
</comment>
<dbReference type="GO" id="GO:0006817">
    <property type="term" value="P:phosphate ion transport"/>
    <property type="evidence" value="ECO:0007669"/>
    <property type="project" value="UniProtKB-KW"/>
</dbReference>
<evidence type="ECO:0000256" key="4">
    <source>
        <dbReference type="ARBA" id="ARBA00022448"/>
    </source>
</evidence>
<dbReference type="FunFam" id="1.20.58.220:FF:000004">
    <property type="entry name" value="Phosphate-specific transport system accessory protein PhoU"/>
    <property type="match status" value="1"/>
</dbReference>
<name>A0A7W7Y2W7_9BACT</name>
<dbReference type="PANTHER" id="PTHR42930">
    <property type="entry name" value="PHOSPHATE-SPECIFIC TRANSPORT SYSTEM ACCESSORY PROTEIN PHOU"/>
    <property type="match status" value="1"/>
</dbReference>
<comment type="subcellular location">
    <subcellularLocation>
        <location evidence="1 8">Cytoplasm</location>
    </subcellularLocation>
</comment>
<keyword evidence="11" id="KW-1185">Reference proteome</keyword>
<sequence length="234" mass="26887">MKDRDDAFLTLKNLVAQMSTHTVGMFENAIRALINRDTELARQVLSTDDQVNNLDLQIEEICIRILALYEPKGPDLRHILTISRIINDLERIGDHCTSICREVIHLNKVPQVKPYIDIPRMGDAAANMVRDAIDAYFRCDSDLALKVIKRDDTVDEYQAQIIRELLTYILEDVRKTQPVIWLIFITRRIERIADHASNIAEQVYYMETGTVIRHRKVVEPKETQGGSSEPDTAD</sequence>
<comment type="function">
    <text evidence="7 8">Plays a role in the regulation of phosphate uptake.</text>
</comment>
<dbReference type="EMBL" id="JACHID010000002">
    <property type="protein sequence ID" value="MBB5021067.1"/>
    <property type="molecule type" value="Genomic_DNA"/>
</dbReference>
<dbReference type="InterPro" id="IPR038078">
    <property type="entry name" value="PhoU-like_sf"/>
</dbReference>
<evidence type="ECO:0000313" key="10">
    <source>
        <dbReference type="EMBL" id="MBB5021067.1"/>
    </source>
</evidence>
<dbReference type="GO" id="GO:0030643">
    <property type="term" value="P:intracellular phosphate ion homeostasis"/>
    <property type="evidence" value="ECO:0007669"/>
    <property type="project" value="InterPro"/>
</dbReference>
<dbReference type="InterPro" id="IPR028366">
    <property type="entry name" value="PhoU"/>
</dbReference>
<evidence type="ECO:0000256" key="1">
    <source>
        <dbReference type="ARBA" id="ARBA00004496"/>
    </source>
</evidence>
<evidence type="ECO:0000256" key="3">
    <source>
        <dbReference type="ARBA" id="ARBA00011738"/>
    </source>
</evidence>
<comment type="subunit">
    <text evidence="3 8">Homodimer.</text>
</comment>
<protein>
    <recommendedName>
        <fullName evidence="8">Phosphate-specific transport system accessory protein PhoU</fullName>
    </recommendedName>
</protein>
<feature type="domain" description="PhoU" evidence="9">
    <location>
        <begin position="16"/>
        <end position="103"/>
    </location>
</feature>
<dbReference type="Pfam" id="PF01895">
    <property type="entry name" value="PhoU"/>
    <property type="match status" value="2"/>
</dbReference>
<evidence type="ECO:0000313" key="11">
    <source>
        <dbReference type="Proteomes" id="UP000528322"/>
    </source>
</evidence>
<evidence type="ECO:0000256" key="8">
    <source>
        <dbReference type="PIRNR" id="PIRNR003107"/>
    </source>
</evidence>
<dbReference type="NCBIfam" id="TIGR02135">
    <property type="entry name" value="phoU_full"/>
    <property type="match status" value="1"/>
</dbReference>
<keyword evidence="5 8" id="KW-0963">Cytoplasm</keyword>
<accession>A0A7W7Y2W7</accession>
<dbReference type="Gene3D" id="1.20.58.220">
    <property type="entry name" value="Phosphate transport system protein phou homolog 2, domain 2"/>
    <property type="match status" value="2"/>
</dbReference>
<dbReference type="PANTHER" id="PTHR42930:SF3">
    <property type="entry name" value="PHOSPHATE-SPECIFIC TRANSPORT SYSTEM ACCESSORY PROTEIN PHOU"/>
    <property type="match status" value="1"/>
</dbReference>
<evidence type="ECO:0000259" key="9">
    <source>
        <dbReference type="Pfam" id="PF01895"/>
    </source>
</evidence>
<dbReference type="GO" id="GO:0005737">
    <property type="term" value="C:cytoplasm"/>
    <property type="evidence" value="ECO:0007669"/>
    <property type="project" value="UniProtKB-SubCell"/>
</dbReference>
<dbReference type="GO" id="GO:0045936">
    <property type="term" value="P:negative regulation of phosphate metabolic process"/>
    <property type="evidence" value="ECO:0007669"/>
    <property type="project" value="InterPro"/>
</dbReference>